<dbReference type="InterPro" id="IPR022206">
    <property type="entry name" value="Firmicutes_EssC_N"/>
</dbReference>
<dbReference type="OrthoDB" id="9807790at2"/>
<feature type="transmembrane region" description="Helical" evidence="11">
    <location>
        <begin position="229"/>
        <end position="248"/>
    </location>
</feature>
<dbReference type="Gene3D" id="3.40.50.300">
    <property type="entry name" value="P-loop containing nucleotide triphosphate hydrolases"/>
    <property type="match status" value="3"/>
</dbReference>
<feature type="coiled-coil region" evidence="10">
    <location>
        <begin position="365"/>
        <end position="392"/>
    </location>
</feature>
<dbReference type="EMBL" id="FNHF01000002">
    <property type="protein sequence ID" value="SDM26139.1"/>
    <property type="molecule type" value="Genomic_DNA"/>
</dbReference>
<evidence type="ECO:0000256" key="1">
    <source>
        <dbReference type="ARBA" id="ARBA00004651"/>
    </source>
</evidence>
<keyword evidence="4" id="KW-0677">Repeat</keyword>
<feature type="binding site" evidence="9">
    <location>
        <begin position="1014"/>
        <end position="1021"/>
    </location>
    <ligand>
        <name>ATP</name>
        <dbReference type="ChEBI" id="CHEBI:30616"/>
    </ligand>
</feature>
<evidence type="ECO:0000256" key="11">
    <source>
        <dbReference type="SAM" id="Phobius"/>
    </source>
</evidence>
<reference evidence="14" key="1">
    <citation type="submission" date="2016-10" db="EMBL/GenBank/DDBJ databases">
        <authorList>
            <person name="Varghese N."/>
            <person name="Submissions S."/>
        </authorList>
    </citation>
    <scope>NUCLEOTIDE SEQUENCE [LARGE SCALE GENOMIC DNA]</scope>
    <source>
        <strain evidence="14">CGMCC 1.6199</strain>
    </source>
</reference>
<dbReference type="GO" id="GO:0003677">
    <property type="term" value="F:DNA binding"/>
    <property type="evidence" value="ECO:0007669"/>
    <property type="project" value="InterPro"/>
</dbReference>
<dbReference type="InterPro" id="IPR023839">
    <property type="entry name" value="Firmicutes_EssC_C"/>
</dbReference>
<dbReference type="RefSeq" id="WP_074598757.1">
    <property type="nucleotide sequence ID" value="NZ_FNHF01000002.1"/>
</dbReference>
<gene>
    <name evidence="13" type="ORF">SAMN05216244_2114</name>
</gene>
<keyword evidence="10" id="KW-0175">Coiled coil</keyword>
<comment type="subcellular location">
    <subcellularLocation>
        <location evidence="1">Cell membrane</location>
        <topology evidence="1">Multi-pass membrane protein</topology>
    </subcellularLocation>
</comment>
<dbReference type="InterPro" id="IPR027417">
    <property type="entry name" value="P-loop_NTPase"/>
</dbReference>
<evidence type="ECO:0000256" key="4">
    <source>
        <dbReference type="ARBA" id="ARBA00022737"/>
    </source>
</evidence>
<proteinExistence type="predicted"/>
<sequence length="1512" mass="171048">MAEKLLMVTYQQQLHKCHLHESAAKQVTIGPDWSDALAFPEMERSLSVEWDGNRCTIEGNKVDEHVSIQVADEQLDAFLLDTDAVHVFDIAGKDTLTFGPHAYDDITLCQSETDFVLKRLPENGAFALEVSAGNVYHNFAGGSEHAVILPGDQLFIDGFLFSINENEIQITAPRQRFTSKLVELVHVATPYTEEYPDYHRSPRIIYREPEEKRTIAKPSNKPSKPSEQLARTIVPPLVMVVALVLISLVQPRGIYIMVMLSVTVVTIIFSVTSYIKNVKKYNADMKEREASYKAYLQRKTKELYAATEEQRHALTYHYPSVEEIRDMAIGVKARIYEKTIYHHDFLNYRTGLGEVDTSFSIEFNEEEFTQEKDELVDEARHLLSQYQKLKDVPVPASLMKGPVGYIGQRPLVLEQLQLMVMQLSLFHSYHDLQFVTIFPEEEKEKWDWMRWLPHASVRDVNVRGFVYHERSRDQVLHSLYQVLKERKQALDEKGNNNREKIYFSPHYTILITDEKMILDHTIMEFFNEDPSDLGVSLVFVQDVMHALPEHVKTVIDIRDANNGTIVLEEGELVNKHFSPDHFPQGFDKEEVSRALAPINHLQNLKNSIPESVTFLEMYGVDKVSELAIAQRWIKNETYKSLVVPLGLRGKEDIVQLNLHEKAHGPHGLVAGTTGSGKSEIIQSYILSLGVNFHPHEVAFLLIDYKGGGMANLFRNLPHLVGTITNLDRAQSMRALASIKAELQKRQRLFGEHNVNHINQYQKLFKQGEASEPMPHLFLISDEFAELKSEQPDFMKELVSTARIGRSLGIHLILATQKPSGVVDDQIWSNSKFKLALKVQNEGDSNEILKTPDAAEITLPGRAYLQVGNNEIYELFQSAWSGADYVPDKEDHEFVDTTIYAINELGQYDILTEDLSGLDNKQDIEKTPTELDAVIDYIAEYTEAQQIEQLPRPWLPPLPESIKAADLHPVNYEEEWQKPKTALQATIGLLDQPELQSQSPLTLNLGKDGHAAVFSSPGYGKSTFLQTVVMDLVRQHNPEQLHVYLLDFGTNGLLPLKKLPHVADTILIDEEEKVGKLVRLLSASMKERKQKLSKYGVANMEMYEKASGDNVPNTVIVIDNYDSVREADFSDEFEKLVTQIAREGASIGIHLVISAGRQSAMKMPLLSNIKTQIPLYLIEPTEARSIVGKTDIEIEEIPGRGLIKLEDPALFQTMLPAEGEETLEVIDAIQQTAKEMDEHWQGERPEEIPMVPERLAYEDFIKRSKTQKLISEGGIPFAVDFEAVEPVALDVEKDQNTLVLGDNMDGIEQTFLTILTSMSANEHIDIGLIDNASLRFAAHKQHTNIYADGEISMEEIAGQLQQLFEAREDAFREIQSSTGGQATVNDFLEEIRPMIVLVTDASHVIDSMSLTTQTTIAKLMENGPRMGIHFVIGAVHSAIDRLYDDVTQAIKKQKNGVLLSRITDQNILEVANRPYREPSLEAYEAYYIQQGKSEKIKVAAPLIKRSEKDVMVF</sequence>
<keyword evidence="8 11" id="KW-0472">Membrane</keyword>
<evidence type="ECO:0000256" key="3">
    <source>
        <dbReference type="ARBA" id="ARBA00022692"/>
    </source>
</evidence>
<keyword evidence="6 9" id="KW-0067">ATP-binding</keyword>
<keyword evidence="5 9" id="KW-0547">Nucleotide-binding</keyword>
<evidence type="ECO:0000313" key="14">
    <source>
        <dbReference type="Proteomes" id="UP000182347"/>
    </source>
</evidence>
<organism evidence="13 14">
    <name type="scientific">Sediminibacillus halophilus</name>
    <dbReference type="NCBI Taxonomy" id="482461"/>
    <lineage>
        <taxon>Bacteria</taxon>
        <taxon>Bacillati</taxon>
        <taxon>Bacillota</taxon>
        <taxon>Bacilli</taxon>
        <taxon>Bacillales</taxon>
        <taxon>Bacillaceae</taxon>
        <taxon>Sediminibacillus</taxon>
    </lineage>
</organism>
<protein>
    <submittedName>
        <fullName evidence="13">DNA segregation ATPase FtsK/SpoIIIE, S-DNA-T family</fullName>
    </submittedName>
</protein>
<accession>A0A1G9RS45</accession>
<keyword evidence="14" id="KW-1185">Reference proteome</keyword>
<name>A0A1G9RS45_9BACI</name>
<feature type="domain" description="FtsK" evidence="12">
    <location>
        <begin position="997"/>
        <end position="1183"/>
    </location>
</feature>
<dbReference type="GO" id="GO:0005524">
    <property type="term" value="F:ATP binding"/>
    <property type="evidence" value="ECO:0007669"/>
    <property type="project" value="UniProtKB-UniRule"/>
</dbReference>
<dbReference type="PROSITE" id="PS50901">
    <property type="entry name" value="FTSK"/>
    <property type="match status" value="2"/>
</dbReference>
<dbReference type="NCBIfam" id="TIGR03928">
    <property type="entry name" value="T7_EssCb_Firm"/>
    <property type="match status" value="1"/>
</dbReference>
<evidence type="ECO:0000256" key="2">
    <source>
        <dbReference type="ARBA" id="ARBA00022475"/>
    </source>
</evidence>
<evidence type="ECO:0000256" key="5">
    <source>
        <dbReference type="ARBA" id="ARBA00022741"/>
    </source>
</evidence>
<dbReference type="InterPro" id="IPR002543">
    <property type="entry name" value="FtsK_dom"/>
</dbReference>
<dbReference type="Proteomes" id="UP000182347">
    <property type="component" value="Unassembled WGS sequence"/>
</dbReference>
<keyword evidence="2" id="KW-1003">Cell membrane</keyword>
<dbReference type="GO" id="GO:0005886">
    <property type="term" value="C:plasma membrane"/>
    <property type="evidence" value="ECO:0007669"/>
    <property type="project" value="UniProtKB-SubCell"/>
</dbReference>
<evidence type="ECO:0000256" key="6">
    <source>
        <dbReference type="ARBA" id="ARBA00022840"/>
    </source>
</evidence>
<feature type="transmembrane region" description="Helical" evidence="11">
    <location>
        <begin position="254"/>
        <end position="275"/>
    </location>
</feature>
<feature type="domain" description="FtsK" evidence="12">
    <location>
        <begin position="651"/>
        <end position="845"/>
    </location>
</feature>
<evidence type="ECO:0000256" key="10">
    <source>
        <dbReference type="SAM" id="Coils"/>
    </source>
</evidence>
<dbReference type="PANTHER" id="PTHR22683:SF1">
    <property type="entry name" value="TYPE VII SECRETION SYSTEM PROTEIN ESSC"/>
    <property type="match status" value="1"/>
</dbReference>
<evidence type="ECO:0000256" key="7">
    <source>
        <dbReference type="ARBA" id="ARBA00022989"/>
    </source>
</evidence>
<keyword evidence="3 11" id="KW-0812">Transmembrane</keyword>
<dbReference type="SUPFAM" id="SSF52540">
    <property type="entry name" value="P-loop containing nucleoside triphosphate hydrolases"/>
    <property type="match status" value="2"/>
</dbReference>
<keyword evidence="7 11" id="KW-1133">Transmembrane helix</keyword>
<dbReference type="PANTHER" id="PTHR22683">
    <property type="entry name" value="SPORULATION PROTEIN RELATED"/>
    <property type="match status" value="1"/>
</dbReference>
<feature type="binding site" evidence="9">
    <location>
        <begin position="671"/>
        <end position="678"/>
    </location>
    <ligand>
        <name>ATP</name>
        <dbReference type="ChEBI" id="CHEBI:30616"/>
    </ligand>
</feature>
<evidence type="ECO:0000256" key="8">
    <source>
        <dbReference type="ARBA" id="ARBA00023136"/>
    </source>
</evidence>
<evidence type="ECO:0000256" key="9">
    <source>
        <dbReference type="PROSITE-ProRule" id="PRU00289"/>
    </source>
</evidence>
<dbReference type="InterPro" id="IPR050206">
    <property type="entry name" value="FtsK/SpoIIIE/SftA"/>
</dbReference>
<evidence type="ECO:0000259" key="12">
    <source>
        <dbReference type="PROSITE" id="PS50901"/>
    </source>
</evidence>
<evidence type="ECO:0000313" key="13">
    <source>
        <dbReference type="EMBL" id="SDM26139.1"/>
    </source>
</evidence>
<dbReference type="CDD" id="cd01127">
    <property type="entry name" value="TrwB_TraG_TraD_VirD4"/>
    <property type="match status" value="1"/>
</dbReference>
<dbReference type="Pfam" id="PF01580">
    <property type="entry name" value="FtsK_SpoIIIE"/>
    <property type="match status" value="2"/>
</dbReference>
<dbReference type="STRING" id="482461.SAMN05216244_2114"/>
<dbReference type="Pfam" id="PF12538">
    <property type="entry name" value="FtsK_SpoIIIE_N"/>
    <property type="match status" value="1"/>
</dbReference>